<dbReference type="InterPro" id="IPR001128">
    <property type="entry name" value="Cyt_P450"/>
</dbReference>
<evidence type="ECO:0000256" key="2">
    <source>
        <dbReference type="ARBA" id="ARBA00010617"/>
    </source>
</evidence>
<evidence type="ECO:0000313" key="10">
    <source>
        <dbReference type="EnsemblMetazoa" id="PPA34790.1"/>
    </source>
</evidence>
<dbReference type="GO" id="GO:0005506">
    <property type="term" value="F:iron ion binding"/>
    <property type="evidence" value="ECO:0007669"/>
    <property type="project" value="InterPro"/>
</dbReference>
<feature type="binding site" description="axial binding residue" evidence="8">
    <location>
        <position position="441"/>
    </location>
    <ligand>
        <name>heme</name>
        <dbReference type="ChEBI" id="CHEBI:30413"/>
    </ligand>
    <ligandPart>
        <name>Fe</name>
        <dbReference type="ChEBI" id="CHEBI:18248"/>
    </ligandPart>
</feature>
<evidence type="ECO:0000256" key="3">
    <source>
        <dbReference type="ARBA" id="ARBA00022617"/>
    </source>
</evidence>
<gene>
    <name evidence="10" type="primary">WBGene00273159</name>
</gene>
<dbReference type="PRINTS" id="PR00385">
    <property type="entry name" value="P450"/>
</dbReference>
<keyword evidence="6 8" id="KW-0408">Iron</keyword>
<evidence type="ECO:0000256" key="9">
    <source>
        <dbReference type="RuleBase" id="RU000461"/>
    </source>
</evidence>
<organism evidence="10 11">
    <name type="scientific">Pristionchus pacificus</name>
    <name type="common">Parasitic nematode worm</name>
    <dbReference type="NCBI Taxonomy" id="54126"/>
    <lineage>
        <taxon>Eukaryota</taxon>
        <taxon>Metazoa</taxon>
        <taxon>Ecdysozoa</taxon>
        <taxon>Nematoda</taxon>
        <taxon>Chromadorea</taxon>
        <taxon>Rhabditida</taxon>
        <taxon>Rhabditina</taxon>
        <taxon>Diplogasteromorpha</taxon>
        <taxon>Diplogasteroidea</taxon>
        <taxon>Neodiplogasteridae</taxon>
        <taxon>Pristionchus</taxon>
    </lineage>
</organism>
<protein>
    <submittedName>
        <fullName evidence="10">Cytochrome P450</fullName>
    </submittedName>
</protein>
<dbReference type="PROSITE" id="PS00086">
    <property type="entry name" value="CYTOCHROME_P450"/>
    <property type="match status" value="1"/>
</dbReference>
<dbReference type="FunFam" id="1.10.630.10:FF:000182">
    <property type="entry name" value="Cytochrome P450 3A4"/>
    <property type="match status" value="1"/>
</dbReference>
<dbReference type="InterPro" id="IPR036396">
    <property type="entry name" value="Cyt_P450_sf"/>
</dbReference>
<evidence type="ECO:0000256" key="5">
    <source>
        <dbReference type="ARBA" id="ARBA00023002"/>
    </source>
</evidence>
<dbReference type="InterPro" id="IPR017972">
    <property type="entry name" value="Cyt_P450_CS"/>
</dbReference>
<dbReference type="Pfam" id="PF00067">
    <property type="entry name" value="p450"/>
    <property type="match status" value="1"/>
</dbReference>
<dbReference type="Gene3D" id="1.10.630.10">
    <property type="entry name" value="Cytochrome P450"/>
    <property type="match status" value="1"/>
</dbReference>
<keyword evidence="7 9" id="KW-0503">Monooxygenase</keyword>
<evidence type="ECO:0000256" key="4">
    <source>
        <dbReference type="ARBA" id="ARBA00022723"/>
    </source>
</evidence>
<sequence length="494" mass="56941">MILLLLLLFWFTLFVLYRHWDDKKHYWSRRGIPGPEAEILYGNLRALRNYYSPRSLVVREWTKPYGKVYGMHDGSNKVLVISDLSMMNELLVKKFDHFVSRIRTPMQGDHDTPRTNLVQSRGANWKRLRALASHAFTTKALKIIERTVEDSAVIMIEELKKRLGRFYQEFTLDVICKISLGQKDVKMFDNPYMDMARNVFVSKNPTITSTVLATLPLVRKPLMFLLNTHAKYQPYSKFLMDVQQAVAQRKKARDAGSPNTFGDFIDIFLDAEVDSEEISTVGETKASRKLVFDEIVGLCIVMLVAGFETTSNSLAYLTHFLANYPDVQERMREEIEAVCLNETIEYEELAELKYTEAAIKESLRHYPLASVAVSRDCQKATTIGNVKLEVGDSVLTDTWSMHMDKDIWGDDADEFRPERWFEDPSRPRVAFQAFGEGPRMCIGMRLSYVEEKTAMVHMLKNFTIKKCERTNPLELVGNVTVAPVRVDVLLERRN</sequence>
<proteinExistence type="inferred from homology"/>
<keyword evidence="11" id="KW-1185">Reference proteome</keyword>
<evidence type="ECO:0000256" key="8">
    <source>
        <dbReference type="PIRSR" id="PIRSR602401-1"/>
    </source>
</evidence>
<dbReference type="EnsemblMetazoa" id="PPA34790.1">
    <property type="protein sequence ID" value="PPA34790.1"/>
    <property type="gene ID" value="WBGene00273159"/>
</dbReference>
<dbReference type="PANTHER" id="PTHR24292:SF102">
    <property type="entry name" value="CYTOCHROME P450 FAMILY-RELATED"/>
    <property type="match status" value="1"/>
</dbReference>
<dbReference type="AlphaFoldDB" id="A0A2A6C7C1"/>
<evidence type="ECO:0000256" key="6">
    <source>
        <dbReference type="ARBA" id="ARBA00023004"/>
    </source>
</evidence>
<dbReference type="GO" id="GO:0020037">
    <property type="term" value="F:heme binding"/>
    <property type="evidence" value="ECO:0007669"/>
    <property type="project" value="InterPro"/>
</dbReference>
<name>A0A2A6C7C1_PRIPA</name>
<keyword evidence="5 9" id="KW-0560">Oxidoreductase</keyword>
<dbReference type="InterPro" id="IPR050476">
    <property type="entry name" value="Insect_CytP450_Detox"/>
</dbReference>
<evidence type="ECO:0000256" key="1">
    <source>
        <dbReference type="ARBA" id="ARBA00001971"/>
    </source>
</evidence>
<dbReference type="InterPro" id="IPR002401">
    <property type="entry name" value="Cyt_P450_E_grp-I"/>
</dbReference>
<evidence type="ECO:0000313" key="11">
    <source>
        <dbReference type="Proteomes" id="UP000005239"/>
    </source>
</evidence>
<keyword evidence="3 8" id="KW-0349">Heme</keyword>
<dbReference type="GO" id="GO:0004497">
    <property type="term" value="F:monooxygenase activity"/>
    <property type="evidence" value="ECO:0007669"/>
    <property type="project" value="UniProtKB-KW"/>
</dbReference>
<accession>A0A2A6C7C1</accession>
<comment type="similarity">
    <text evidence="2 9">Belongs to the cytochrome P450 family.</text>
</comment>
<dbReference type="PRINTS" id="PR00463">
    <property type="entry name" value="EP450I"/>
</dbReference>
<dbReference type="OrthoDB" id="2789670at2759"/>
<keyword evidence="4 8" id="KW-0479">Metal-binding</keyword>
<comment type="cofactor">
    <cofactor evidence="1 8">
        <name>heme</name>
        <dbReference type="ChEBI" id="CHEBI:30413"/>
    </cofactor>
</comment>
<dbReference type="PANTHER" id="PTHR24292">
    <property type="entry name" value="CYTOCHROME P450"/>
    <property type="match status" value="1"/>
</dbReference>
<reference evidence="10" key="2">
    <citation type="submission" date="2022-06" db="UniProtKB">
        <authorList>
            <consortium name="EnsemblMetazoa"/>
        </authorList>
    </citation>
    <scope>IDENTIFICATION</scope>
    <source>
        <strain evidence="10">PS312</strain>
    </source>
</reference>
<dbReference type="GO" id="GO:0016705">
    <property type="term" value="F:oxidoreductase activity, acting on paired donors, with incorporation or reduction of molecular oxygen"/>
    <property type="evidence" value="ECO:0007669"/>
    <property type="project" value="InterPro"/>
</dbReference>
<accession>A0A8R1UL74</accession>
<evidence type="ECO:0000256" key="7">
    <source>
        <dbReference type="ARBA" id="ARBA00023033"/>
    </source>
</evidence>
<dbReference type="Proteomes" id="UP000005239">
    <property type="component" value="Unassembled WGS sequence"/>
</dbReference>
<reference evidence="11" key="1">
    <citation type="journal article" date="2008" name="Nat. Genet.">
        <title>The Pristionchus pacificus genome provides a unique perspective on nematode lifestyle and parasitism.</title>
        <authorList>
            <person name="Dieterich C."/>
            <person name="Clifton S.W."/>
            <person name="Schuster L.N."/>
            <person name="Chinwalla A."/>
            <person name="Delehaunty K."/>
            <person name="Dinkelacker I."/>
            <person name="Fulton L."/>
            <person name="Fulton R."/>
            <person name="Godfrey J."/>
            <person name="Minx P."/>
            <person name="Mitreva M."/>
            <person name="Roeseler W."/>
            <person name="Tian H."/>
            <person name="Witte H."/>
            <person name="Yang S.P."/>
            <person name="Wilson R.K."/>
            <person name="Sommer R.J."/>
        </authorList>
    </citation>
    <scope>NUCLEOTIDE SEQUENCE [LARGE SCALE GENOMIC DNA]</scope>
    <source>
        <strain evidence="11">PS312</strain>
    </source>
</reference>
<dbReference type="SUPFAM" id="SSF48264">
    <property type="entry name" value="Cytochrome P450"/>
    <property type="match status" value="1"/>
</dbReference>